<dbReference type="EMBL" id="JBHSDU010000003">
    <property type="protein sequence ID" value="MFC4308727.1"/>
    <property type="molecule type" value="Genomic_DNA"/>
</dbReference>
<sequence length="462" mass="51463">METYLADEGFRARIARIEETRAIGDQITELSGHINAATYRLLTLIAEFDRRAGWNDGATQSCAHWLNWKCGISFCAAREKVRTARALENLPKISAAMERGELSYSKVRELTRVACPATEDYLLTIAIHGTAHHVEQLVRYYRHAKEAEELTREVRQQKDRTLQYFYDHDGSLIIKGRLPAQAGALFMKAIDKAVDDLWETEPEAVEAETPAGTPNVKFLPTRTRRADALELLAESFLQSGAATLSGGDRHQIVVHVDMETLQTGCAGRCEIEHGTHIAAETARRLACDASVVGIVEDEQGEPLNVGRKTRSVPPALQRALRSRDKGCRFPGCCNTRYTDAHHIHHWAHGGETKLSNLVTLCRAHHRAVHEGKVEIHVLDDGAIRFLRPNGQSFDSIAPDHRYPMSDWRELPRHHDEQGVTINARTAVTRWDGGPMDFGMAVDSLLYRVRAARNPPGGGLAVG</sequence>
<dbReference type="InterPro" id="IPR003615">
    <property type="entry name" value="HNH_nuc"/>
</dbReference>
<proteinExistence type="inferred from homology"/>
<accession>A0ABV8SPF8</accession>
<dbReference type="RefSeq" id="WP_380595810.1">
    <property type="nucleotide sequence ID" value="NZ_JBHSDU010000003.1"/>
</dbReference>
<dbReference type="Gene3D" id="1.10.30.50">
    <property type="match status" value="1"/>
</dbReference>
<dbReference type="CDD" id="cd00085">
    <property type="entry name" value="HNHc"/>
    <property type="match status" value="1"/>
</dbReference>
<gene>
    <name evidence="3" type="ORF">ACFPN2_06505</name>
</gene>
<evidence type="ECO:0000313" key="4">
    <source>
        <dbReference type="Proteomes" id="UP001595904"/>
    </source>
</evidence>
<dbReference type="SMART" id="SM00507">
    <property type="entry name" value="HNHc"/>
    <property type="match status" value="1"/>
</dbReference>
<dbReference type="InterPro" id="IPR002711">
    <property type="entry name" value="HNH"/>
</dbReference>
<organism evidence="3 4">
    <name type="scientific">Steroidobacter flavus</name>
    <dbReference type="NCBI Taxonomy" id="1842136"/>
    <lineage>
        <taxon>Bacteria</taxon>
        <taxon>Pseudomonadati</taxon>
        <taxon>Pseudomonadota</taxon>
        <taxon>Gammaproteobacteria</taxon>
        <taxon>Steroidobacterales</taxon>
        <taxon>Steroidobacteraceae</taxon>
        <taxon>Steroidobacter</taxon>
    </lineage>
</organism>
<dbReference type="Pfam" id="PF01844">
    <property type="entry name" value="HNH"/>
    <property type="match status" value="1"/>
</dbReference>
<name>A0ABV8SPF8_9GAMM</name>
<dbReference type="Pfam" id="PF02720">
    <property type="entry name" value="DUF222"/>
    <property type="match status" value="1"/>
</dbReference>
<reference evidence="4" key="1">
    <citation type="journal article" date="2019" name="Int. J. Syst. Evol. Microbiol.">
        <title>The Global Catalogue of Microorganisms (GCM) 10K type strain sequencing project: providing services to taxonomists for standard genome sequencing and annotation.</title>
        <authorList>
            <consortium name="The Broad Institute Genomics Platform"/>
            <consortium name="The Broad Institute Genome Sequencing Center for Infectious Disease"/>
            <person name="Wu L."/>
            <person name="Ma J."/>
        </authorList>
    </citation>
    <scope>NUCLEOTIDE SEQUENCE [LARGE SCALE GENOMIC DNA]</scope>
    <source>
        <strain evidence="4">CGMCC 1.10759</strain>
    </source>
</reference>
<comment type="caution">
    <text evidence="3">The sequence shown here is derived from an EMBL/GenBank/DDBJ whole genome shotgun (WGS) entry which is preliminary data.</text>
</comment>
<dbReference type="Proteomes" id="UP001595904">
    <property type="component" value="Unassembled WGS sequence"/>
</dbReference>
<evidence type="ECO:0000256" key="1">
    <source>
        <dbReference type="ARBA" id="ARBA00023450"/>
    </source>
</evidence>
<comment type="similarity">
    <text evidence="1">Belongs to the Rv1128c/1148c/1588c/1702c/1945/3466 family.</text>
</comment>
<evidence type="ECO:0000313" key="3">
    <source>
        <dbReference type="EMBL" id="MFC4308727.1"/>
    </source>
</evidence>
<keyword evidence="4" id="KW-1185">Reference proteome</keyword>
<feature type="domain" description="HNH nuclease" evidence="2">
    <location>
        <begin position="315"/>
        <end position="366"/>
    </location>
</feature>
<evidence type="ECO:0000259" key="2">
    <source>
        <dbReference type="SMART" id="SM00507"/>
    </source>
</evidence>
<dbReference type="InterPro" id="IPR003870">
    <property type="entry name" value="DUF222"/>
</dbReference>
<protein>
    <submittedName>
        <fullName evidence="3">DUF222 domain-containing protein</fullName>
    </submittedName>
</protein>